<protein>
    <submittedName>
        <fullName evidence="1">Uncharacterized protein</fullName>
    </submittedName>
</protein>
<gene>
    <name evidence="1" type="ORF">V5O48_012113</name>
</gene>
<evidence type="ECO:0000313" key="1">
    <source>
        <dbReference type="EMBL" id="KAL0569847.1"/>
    </source>
</evidence>
<sequence>MDILLPVGLVTQHPNVVSKLEDIIHRERSSECLGVVPLNNLENLADKTIRFDLGGRIDPRKLTECGFDNPEKVAFVWLSIDEMLRDGNAGLESLTTTVMDLQKWAVMVVGETDESQKEKAEDLAIRLFMRSRVRCMFIQTVEEAVEELYRWSISLNRFFALYPEHNLEVDYVARVSMLLLREPLKVPLARQVAQAWLDDSRARAMANELLVGSTRMMGPEPREDR</sequence>
<organism evidence="1 2">
    <name type="scientific">Marasmius crinis-equi</name>
    <dbReference type="NCBI Taxonomy" id="585013"/>
    <lineage>
        <taxon>Eukaryota</taxon>
        <taxon>Fungi</taxon>
        <taxon>Dikarya</taxon>
        <taxon>Basidiomycota</taxon>
        <taxon>Agaricomycotina</taxon>
        <taxon>Agaricomycetes</taxon>
        <taxon>Agaricomycetidae</taxon>
        <taxon>Agaricales</taxon>
        <taxon>Marasmiineae</taxon>
        <taxon>Marasmiaceae</taxon>
        <taxon>Marasmius</taxon>
    </lineage>
</organism>
<reference evidence="1 2" key="1">
    <citation type="submission" date="2024-02" db="EMBL/GenBank/DDBJ databases">
        <title>A draft genome for the cacao thread blight pathogen Marasmius crinis-equi.</title>
        <authorList>
            <person name="Cohen S.P."/>
            <person name="Baruah I.K."/>
            <person name="Amoako-Attah I."/>
            <person name="Bukari Y."/>
            <person name="Meinhardt L.W."/>
            <person name="Bailey B.A."/>
        </authorList>
    </citation>
    <scope>NUCLEOTIDE SEQUENCE [LARGE SCALE GENOMIC DNA]</scope>
    <source>
        <strain evidence="1 2">GH-76</strain>
    </source>
</reference>
<name>A0ABR3F3P1_9AGAR</name>
<keyword evidence="2" id="KW-1185">Reference proteome</keyword>
<dbReference type="Proteomes" id="UP001465976">
    <property type="component" value="Unassembled WGS sequence"/>
</dbReference>
<accession>A0ABR3F3P1</accession>
<evidence type="ECO:0000313" key="2">
    <source>
        <dbReference type="Proteomes" id="UP001465976"/>
    </source>
</evidence>
<proteinExistence type="predicted"/>
<dbReference type="EMBL" id="JBAHYK010001040">
    <property type="protein sequence ID" value="KAL0569847.1"/>
    <property type="molecule type" value="Genomic_DNA"/>
</dbReference>
<comment type="caution">
    <text evidence="1">The sequence shown here is derived from an EMBL/GenBank/DDBJ whole genome shotgun (WGS) entry which is preliminary data.</text>
</comment>